<dbReference type="InterPro" id="IPR003679">
    <property type="entry name" value="Amioglycoside_AcTrfase"/>
</dbReference>
<dbReference type="AlphaFoldDB" id="A0A2S5CV25"/>
<comment type="similarity">
    <text evidence="1">Belongs to the antibiotic N-acetyltransferase family.</text>
</comment>
<name>A0A2S5CV25_LYSSH</name>
<organism evidence="2 3">
    <name type="scientific">Lysinibacillus sphaericus</name>
    <name type="common">Bacillus sphaericus</name>
    <dbReference type="NCBI Taxonomy" id="1421"/>
    <lineage>
        <taxon>Bacteria</taxon>
        <taxon>Bacillati</taxon>
        <taxon>Bacillota</taxon>
        <taxon>Bacilli</taxon>
        <taxon>Bacillales</taxon>
        <taxon>Bacillaceae</taxon>
        <taxon>Lysinibacillus</taxon>
    </lineage>
</organism>
<keyword evidence="3" id="KW-1185">Reference proteome</keyword>
<dbReference type="EMBL" id="PGLV01000003">
    <property type="protein sequence ID" value="POZ54681.1"/>
    <property type="molecule type" value="Genomic_DNA"/>
</dbReference>
<comment type="catalytic activity">
    <reaction evidence="1">
        <text>a 2-deoxystreptamine antibiotic + acetyl-CoA = an N(3)-acetyl-2-deoxystreptamine antibiotic + CoA + H(+)</text>
        <dbReference type="Rhea" id="RHEA:12665"/>
        <dbReference type="ChEBI" id="CHEBI:15378"/>
        <dbReference type="ChEBI" id="CHEBI:57287"/>
        <dbReference type="ChEBI" id="CHEBI:57288"/>
        <dbReference type="ChEBI" id="CHEBI:57921"/>
        <dbReference type="ChEBI" id="CHEBI:77452"/>
        <dbReference type="EC" id="2.3.1.81"/>
    </reaction>
</comment>
<evidence type="ECO:0000313" key="2">
    <source>
        <dbReference type="EMBL" id="POZ54681.1"/>
    </source>
</evidence>
<keyword evidence="1" id="KW-0808">Transferase</keyword>
<dbReference type="GO" id="GO:0046677">
    <property type="term" value="P:response to antibiotic"/>
    <property type="evidence" value="ECO:0007669"/>
    <property type="project" value="UniProtKB-KW"/>
</dbReference>
<sequence>MLSAVQISDSLLTSVLPLIRDDEEIVVIHSDLFALGFNRCIEYVDGVMLFLESLLDRGKTIVIPSFTFSFSKTKMFNIESSPFETGSLAFLAKTKLGFTRTHNPMFSFCVKGRKSDDYLNSRWNSGYGKGTSVELLSRENTCIVMLGCSWSYCTLIHNVEEKQLVPYREYIEWTYPIDFGDYSISDQPFQLYVRKSLPKTNLRFEKIRTELQHSDLLRKSTLNGKIIESANGQSIAKIAEQKLKTDPYFFVDVINE</sequence>
<comment type="caution">
    <text evidence="2">The sequence shown here is derived from an EMBL/GenBank/DDBJ whole genome shotgun (WGS) entry which is preliminary data.</text>
</comment>
<dbReference type="EC" id="2.3.1.-" evidence="1"/>
<dbReference type="SUPFAM" id="SSF110710">
    <property type="entry name" value="TTHA0583/YokD-like"/>
    <property type="match status" value="1"/>
</dbReference>
<accession>A0A2S5CV25</accession>
<protein>
    <recommendedName>
        <fullName evidence="1">Aminoglycoside N(3)-acetyltransferase</fullName>
        <ecNumber evidence="1">2.3.1.-</ecNumber>
    </recommendedName>
</protein>
<reference evidence="2 3" key="1">
    <citation type="submission" date="2017-11" db="EMBL/GenBank/DDBJ databases">
        <title>Genome sequence of Lysinibacillus sphaericus, a lignin-degrading bacteria isolated from municipal solid waste soil.</title>
        <authorList>
            <person name="Persinoti G.F."/>
            <person name="Paixao D.A."/>
            <person name="Bugg T.D."/>
            <person name="Squina F.M."/>
        </authorList>
    </citation>
    <scope>NUCLEOTIDE SEQUENCE [LARGE SCALE GENOMIC DNA]</scope>
    <source>
        <strain evidence="2 3">A1</strain>
    </source>
</reference>
<dbReference type="Proteomes" id="UP000237319">
    <property type="component" value="Unassembled WGS sequence"/>
</dbReference>
<dbReference type="RefSeq" id="WP_069508264.1">
    <property type="nucleotide sequence ID" value="NZ_CP194323.1"/>
</dbReference>
<dbReference type="GO" id="GO:0046353">
    <property type="term" value="F:aminoglycoside 3-N-acetyltransferase activity"/>
    <property type="evidence" value="ECO:0007669"/>
    <property type="project" value="UniProtKB-EC"/>
</dbReference>
<proteinExistence type="inferred from homology"/>
<evidence type="ECO:0000256" key="1">
    <source>
        <dbReference type="RuleBase" id="RU365031"/>
    </source>
</evidence>
<keyword evidence="1" id="KW-0012">Acyltransferase</keyword>
<keyword evidence="1" id="KW-0046">Antibiotic resistance</keyword>
<dbReference type="InterPro" id="IPR028345">
    <property type="entry name" value="Antibiotic_NAT-like"/>
</dbReference>
<dbReference type="Pfam" id="PF02522">
    <property type="entry name" value="Antibiotic_NAT"/>
    <property type="match status" value="1"/>
</dbReference>
<evidence type="ECO:0000313" key="3">
    <source>
        <dbReference type="Proteomes" id="UP000237319"/>
    </source>
</evidence>
<gene>
    <name evidence="2" type="ORF">LYSIN_03541</name>
</gene>